<evidence type="ECO:0000256" key="1">
    <source>
        <dbReference type="PROSITE-ProRule" id="PRU00339"/>
    </source>
</evidence>
<comment type="caution">
    <text evidence="2">The sequence shown here is derived from an EMBL/GenBank/DDBJ whole genome shotgun (WGS) entry which is preliminary data.</text>
</comment>
<dbReference type="PANTHER" id="PTHR45588">
    <property type="entry name" value="TPR DOMAIN-CONTAINING PROTEIN"/>
    <property type="match status" value="1"/>
</dbReference>
<evidence type="ECO:0008006" key="4">
    <source>
        <dbReference type="Google" id="ProtNLM"/>
    </source>
</evidence>
<dbReference type="AlphaFoldDB" id="A0A5N1JHH2"/>
<feature type="repeat" description="TPR" evidence="1">
    <location>
        <begin position="499"/>
        <end position="532"/>
    </location>
</feature>
<dbReference type="Gene3D" id="1.25.40.10">
    <property type="entry name" value="Tetratricopeptide repeat domain"/>
    <property type="match status" value="2"/>
</dbReference>
<dbReference type="InterPro" id="IPR011990">
    <property type="entry name" value="TPR-like_helical_dom_sf"/>
</dbReference>
<protein>
    <recommendedName>
        <fullName evidence="4">Tetratricopeptide repeat protein</fullName>
    </recommendedName>
</protein>
<dbReference type="EMBL" id="VTWS01000002">
    <property type="protein sequence ID" value="KAA9354845.1"/>
    <property type="molecule type" value="Genomic_DNA"/>
</dbReference>
<dbReference type="SUPFAM" id="SSF48452">
    <property type="entry name" value="TPR-like"/>
    <property type="match status" value="1"/>
</dbReference>
<dbReference type="PANTHER" id="PTHR45588:SF1">
    <property type="entry name" value="WW DOMAIN-CONTAINING PROTEIN"/>
    <property type="match status" value="1"/>
</dbReference>
<dbReference type="InterPro" id="IPR019734">
    <property type="entry name" value="TPR_rpt"/>
</dbReference>
<dbReference type="Proteomes" id="UP000326344">
    <property type="component" value="Unassembled WGS sequence"/>
</dbReference>
<name>A0A5N1JHH2_9BACT</name>
<evidence type="ECO:0000313" key="3">
    <source>
        <dbReference type="Proteomes" id="UP000326344"/>
    </source>
</evidence>
<dbReference type="RefSeq" id="WP_150876153.1">
    <property type="nucleotide sequence ID" value="NZ_VTWS01000002.1"/>
</dbReference>
<proteinExistence type="predicted"/>
<gene>
    <name evidence="2" type="ORF">F0P93_09615</name>
</gene>
<keyword evidence="1" id="KW-0802">TPR repeat</keyword>
<dbReference type="SMART" id="SM00028">
    <property type="entry name" value="TPR"/>
    <property type="match status" value="4"/>
</dbReference>
<keyword evidence="3" id="KW-1185">Reference proteome</keyword>
<sequence>MKPSILLLIGLVISLIEACQPQQKAATGETSSTTISHLICRTEPTDQNWYISGLKAPKLDSLGNLHFPITTRNAEAQRYFDQGFMLSYGFNHAEAARSFYEAMRLDSTCAMAHWGFAYVLGPNYNAGMEKDNYERAYSAIQQALRLSGPCTAREKMLIMALAKRYPAQPVDDRKPYDIAYANAMKQVHTQFADDIDMAALYAESLMDLHPWDLWEKSGKHKPWTPEITNLLEDLIRRNPQHIGANHFYIHAVEASKTPERGLKSADILASLAPNAGHLVHMPSHIYIRTGHYHKGSLTNQRAVEVDSAYLTACHAQGSYPLMLLPHNYHFWAATATLEGNSQWAMTAARKVTESTKKKLMSEPGWTTLQHYYTIVYNVAIKFSRWDEILQTSEKDTVTLKYPTAIRHYARGMAFAGKHQFEQARTELVQLEKLAADPEVRAMTIWDINSMGSILDIARRVLKAELLTREGKLPASLALLREAVAIEDQLNYNEPPDWFFSVRHTLGAVLLKAGQFAQAEQVFRQDLQEFPNNGWALSGLYKAQQGQGATAKAVQTKARLDEAWKHADESLTAGI</sequence>
<reference evidence="2 3" key="1">
    <citation type="submission" date="2019-09" db="EMBL/GenBank/DDBJ databases">
        <title>Genome Sequence of Larkinella sp MA1.</title>
        <authorList>
            <person name="Srinivasan S."/>
        </authorList>
    </citation>
    <scope>NUCLEOTIDE SEQUENCE [LARGE SCALE GENOMIC DNA]</scope>
    <source>
        <strain evidence="2 3">MA1</strain>
    </source>
</reference>
<evidence type="ECO:0000313" key="2">
    <source>
        <dbReference type="EMBL" id="KAA9354845.1"/>
    </source>
</evidence>
<organism evidence="2 3">
    <name type="scientific">Larkinella humicola</name>
    <dbReference type="NCBI Taxonomy" id="2607654"/>
    <lineage>
        <taxon>Bacteria</taxon>
        <taxon>Pseudomonadati</taxon>
        <taxon>Bacteroidota</taxon>
        <taxon>Cytophagia</taxon>
        <taxon>Cytophagales</taxon>
        <taxon>Spirosomataceae</taxon>
        <taxon>Larkinella</taxon>
    </lineage>
</organism>
<dbReference type="PROSITE" id="PS50005">
    <property type="entry name" value="TPR"/>
    <property type="match status" value="1"/>
</dbReference>
<accession>A0A5N1JHH2</accession>